<dbReference type="InterPro" id="IPR029062">
    <property type="entry name" value="Class_I_gatase-like"/>
</dbReference>
<protein>
    <submittedName>
        <fullName evidence="6">LD-carboxypeptidase</fullName>
    </submittedName>
</protein>
<dbReference type="PIRSF" id="PIRSF028757">
    <property type="entry name" value="LD-carboxypeptidase"/>
    <property type="match status" value="1"/>
</dbReference>
<feature type="domain" description="LD-carboxypeptidase N-terminal" evidence="4">
    <location>
        <begin position="13"/>
        <end position="133"/>
    </location>
</feature>
<dbReference type="PANTHER" id="PTHR30237">
    <property type="entry name" value="MURAMOYLTETRAPEPTIDE CARBOXYPEPTIDASE"/>
    <property type="match status" value="1"/>
</dbReference>
<sequence>MKRPEKLQKGDTIAIVSPSSGLAGEPNIQWRTQQGIENIKNLGYHVKVMEQALNTIEWNYNHPKERAETLTSAFKDPEVKAILCTIGGKESARIIPYLDDEIIQAHPKIFIGYSDISPLHLHLNQLGIVSFYGPALLTDFAENVALDDFTLDHMFDVVSKAEPFGKLITSDYVRIFGLRWDEENKNIARETKKNESYILVNGEGNVSGELIGGCFESLDHLRGSQYFPKLEQFDGKILFLENSEVNIEPWAFEDTFRSFGYIGIFDRIKGIILGRPQNGIYQNEYHQIIQSILKEFKQEDLPVIGNASFGHNEPKCTIPYGVKASISTSPLTFSIDEAAVSEKEAREKRQKE</sequence>
<comment type="similarity">
    <text evidence="1">Belongs to the peptidase S66 family.</text>
</comment>
<gene>
    <name evidence="6" type="ORF">HR081_06630</name>
</gene>
<dbReference type="InterPro" id="IPR003507">
    <property type="entry name" value="S66_fam"/>
</dbReference>
<dbReference type="EMBL" id="JABTCN010000016">
    <property type="protein sequence ID" value="MBA8776595.1"/>
    <property type="molecule type" value="Genomic_DNA"/>
</dbReference>
<evidence type="ECO:0000256" key="3">
    <source>
        <dbReference type="PIRSR" id="PIRSR028757-1"/>
    </source>
</evidence>
<evidence type="ECO:0000313" key="7">
    <source>
        <dbReference type="Proteomes" id="UP000524893"/>
    </source>
</evidence>
<evidence type="ECO:0000256" key="2">
    <source>
        <dbReference type="ARBA" id="ARBA00022801"/>
    </source>
</evidence>
<feature type="active site" description="Charge relay system" evidence="3">
    <location>
        <position position="311"/>
    </location>
</feature>
<proteinExistence type="inferred from homology"/>
<evidence type="ECO:0000259" key="5">
    <source>
        <dbReference type="Pfam" id="PF17676"/>
    </source>
</evidence>
<organism evidence="6 7">
    <name type="scientific">Staphylococcus coagulans</name>
    <dbReference type="NCBI Taxonomy" id="74706"/>
    <lineage>
        <taxon>Bacteria</taxon>
        <taxon>Bacillati</taxon>
        <taxon>Bacillota</taxon>
        <taxon>Bacilli</taxon>
        <taxon>Bacillales</taxon>
        <taxon>Staphylococcaceae</taxon>
        <taxon>Staphylococcus</taxon>
    </lineage>
</organism>
<reference evidence="6 7" key="1">
    <citation type="journal article" date="2020" name="Access Microbiol">
        <title>Isolation and genome sequencing of Staphylococcus schleiferi subspecies coagulans from Antarctic seals.</title>
        <authorList>
            <person name="Foster G."/>
            <person name="Robb A."/>
            <person name="Paterson G.K."/>
        </authorList>
    </citation>
    <scope>NUCLEOTIDE SEQUENCE [LARGE SCALE GENOMIC DNA]</scope>
    <source>
        <strain evidence="6 7">M615/02/4</strain>
    </source>
</reference>
<dbReference type="SUPFAM" id="SSF141986">
    <property type="entry name" value="LD-carboxypeptidase A C-terminal domain-like"/>
    <property type="match status" value="1"/>
</dbReference>
<dbReference type="Gene3D" id="3.50.30.60">
    <property type="entry name" value="LD-carboxypeptidase A C-terminal domain-like"/>
    <property type="match status" value="1"/>
</dbReference>
<feature type="active site" description="Nucleophile" evidence="3">
    <location>
        <position position="114"/>
    </location>
</feature>
<dbReference type="Gene3D" id="3.40.50.10740">
    <property type="entry name" value="Class I glutamine amidotransferase-like"/>
    <property type="match status" value="1"/>
</dbReference>
<dbReference type="GO" id="GO:0016787">
    <property type="term" value="F:hydrolase activity"/>
    <property type="evidence" value="ECO:0007669"/>
    <property type="project" value="UniProtKB-KW"/>
</dbReference>
<keyword evidence="2" id="KW-0378">Hydrolase</keyword>
<dbReference type="Proteomes" id="UP000524893">
    <property type="component" value="Unassembled WGS sequence"/>
</dbReference>
<dbReference type="InterPro" id="IPR040449">
    <property type="entry name" value="Peptidase_S66_N"/>
</dbReference>
<dbReference type="InterPro" id="IPR027461">
    <property type="entry name" value="Carboxypeptidase_A_C_sf"/>
</dbReference>
<dbReference type="Pfam" id="PF17676">
    <property type="entry name" value="Peptidase_S66C"/>
    <property type="match status" value="1"/>
</dbReference>
<comment type="caution">
    <text evidence="6">The sequence shown here is derived from an EMBL/GenBank/DDBJ whole genome shotgun (WGS) entry which is preliminary data.</text>
</comment>
<dbReference type="Pfam" id="PF02016">
    <property type="entry name" value="Peptidase_S66"/>
    <property type="match status" value="1"/>
</dbReference>
<evidence type="ECO:0000313" key="6">
    <source>
        <dbReference type="EMBL" id="MBA8776595.1"/>
    </source>
</evidence>
<accession>A0A9X0PF29</accession>
<dbReference type="InterPro" id="IPR027478">
    <property type="entry name" value="LdcA_N"/>
</dbReference>
<evidence type="ECO:0000256" key="1">
    <source>
        <dbReference type="ARBA" id="ARBA00010233"/>
    </source>
</evidence>
<feature type="active site" description="Charge relay system" evidence="3">
    <location>
        <position position="241"/>
    </location>
</feature>
<dbReference type="AlphaFoldDB" id="A0A9X0PF29"/>
<evidence type="ECO:0000259" key="4">
    <source>
        <dbReference type="Pfam" id="PF02016"/>
    </source>
</evidence>
<dbReference type="InterPro" id="IPR040921">
    <property type="entry name" value="Peptidase_S66C"/>
</dbReference>
<dbReference type="PANTHER" id="PTHR30237:SF4">
    <property type="entry name" value="LD-CARBOXYPEPTIDASE C-TERMINAL DOMAIN-CONTAINING PROTEIN"/>
    <property type="match status" value="1"/>
</dbReference>
<name>A0A9X0PF29_9STAP</name>
<dbReference type="CDD" id="cd07062">
    <property type="entry name" value="Peptidase_S66_mccF_like"/>
    <property type="match status" value="1"/>
</dbReference>
<feature type="domain" description="LD-carboxypeptidase C-terminal" evidence="5">
    <location>
        <begin position="207"/>
        <end position="326"/>
    </location>
</feature>
<dbReference type="SUPFAM" id="SSF52317">
    <property type="entry name" value="Class I glutamine amidotransferase-like"/>
    <property type="match status" value="1"/>
</dbReference>